<dbReference type="GO" id="GO:0003677">
    <property type="term" value="F:DNA binding"/>
    <property type="evidence" value="ECO:0007669"/>
    <property type="project" value="InterPro"/>
</dbReference>
<sequence>MSVQKMINKNVRKITKLGGKSLAVTLPRELVTGLGWKEKQKVKVKRVRGGLLIKDWKK</sequence>
<dbReference type="InterPro" id="IPR037914">
    <property type="entry name" value="SpoVT-AbrB_sf"/>
</dbReference>
<proteinExistence type="predicted"/>
<dbReference type="InterPro" id="IPR007159">
    <property type="entry name" value="SpoVT-AbrB_dom"/>
</dbReference>
<dbReference type="Gene3D" id="2.10.260.10">
    <property type="match status" value="1"/>
</dbReference>
<evidence type="ECO:0000313" key="2">
    <source>
        <dbReference type="EMBL" id="KKQ66325.1"/>
    </source>
</evidence>
<accession>A0A0G0JTD2</accession>
<dbReference type="EMBL" id="LBUP01000006">
    <property type="protein sequence ID" value="KKQ66325.1"/>
    <property type="molecule type" value="Genomic_DNA"/>
</dbReference>
<feature type="domain" description="SpoVT-AbrB" evidence="1">
    <location>
        <begin position="16"/>
        <end position="53"/>
    </location>
</feature>
<evidence type="ECO:0000259" key="1">
    <source>
        <dbReference type="Pfam" id="PF04014"/>
    </source>
</evidence>
<reference evidence="2 3" key="1">
    <citation type="journal article" date="2015" name="Nature">
        <title>rRNA introns, odd ribosomes, and small enigmatic genomes across a large radiation of phyla.</title>
        <authorList>
            <person name="Brown C.T."/>
            <person name="Hug L.A."/>
            <person name="Thomas B.C."/>
            <person name="Sharon I."/>
            <person name="Castelle C.J."/>
            <person name="Singh A."/>
            <person name="Wilkins M.J."/>
            <person name="Williams K.H."/>
            <person name="Banfield J.F."/>
        </authorList>
    </citation>
    <scope>NUCLEOTIDE SEQUENCE [LARGE SCALE GENOMIC DNA]</scope>
</reference>
<dbReference type="Pfam" id="PF04014">
    <property type="entry name" value="MazE_antitoxin"/>
    <property type="match status" value="1"/>
</dbReference>
<comment type="caution">
    <text evidence="2">The sequence shown here is derived from an EMBL/GenBank/DDBJ whole genome shotgun (WGS) entry which is preliminary data.</text>
</comment>
<dbReference type="SUPFAM" id="SSF89447">
    <property type="entry name" value="AbrB/MazE/MraZ-like"/>
    <property type="match status" value="1"/>
</dbReference>
<gene>
    <name evidence="2" type="ORF">US86_C0006G0005</name>
</gene>
<evidence type="ECO:0000313" key="3">
    <source>
        <dbReference type="Proteomes" id="UP000034235"/>
    </source>
</evidence>
<dbReference type="Proteomes" id="UP000034235">
    <property type="component" value="Unassembled WGS sequence"/>
</dbReference>
<protein>
    <recommendedName>
        <fullName evidence="1">SpoVT-AbrB domain-containing protein</fullName>
    </recommendedName>
</protein>
<dbReference type="AlphaFoldDB" id="A0A0G0JTD2"/>
<organism evidence="2 3">
    <name type="scientific">Candidatus Daviesbacteria bacterium GW2011_GWA2_38_24</name>
    <dbReference type="NCBI Taxonomy" id="1618422"/>
    <lineage>
        <taxon>Bacteria</taxon>
        <taxon>Candidatus Daviesiibacteriota</taxon>
    </lineage>
</organism>
<name>A0A0G0JTD2_9BACT</name>